<dbReference type="InterPro" id="IPR044839">
    <property type="entry name" value="NDR1-like"/>
</dbReference>
<evidence type="ECO:0000259" key="6">
    <source>
        <dbReference type="Pfam" id="PF03168"/>
    </source>
</evidence>
<sequence length="200" mass="22357">MAEKQPHLNGAYYGPAIPPPKNYHRPGGRSGSGCGCCLLSFLFKLIITAVVIIGIAILVIWLVLRPNKIKFHVTDATLTQFNITANNTLQYNLALNLTVRNPNKRIGIYYDKIDAAAFYEGNRFGHALLTPFYQGHKNTSVLSHVLQGQHLLLLGTDELTQFNQEKTAGLYSIDVKLYMRIRLKVGRFKVEKSSPRLSAT</sequence>
<keyword evidence="3 5" id="KW-1133">Transmembrane helix</keyword>
<dbReference type="GO" id="GO:0098542">
    <property type="term" value="P:defense response to other organism"/>
    <property type="evidence" value="ECO:0007669"/>
    <property type="project" value="InterPro"/>
</dbReference>
<comment type="subcellular location">
    <subcellularLocation>
        <location evidence="1">Membrane</location>
        <topology evidence="1">Single-pass membrane protein</topology>
    </subcellularLocation>
</comment>
<keyword evidence="4 5" id="KW-0472">Membrane</keyword>
<dbReference type="GO" id="GO:0005886">
    <property type="term" value="C:plasma membrane"/>
    <property type="evidence" value="ECO:0007669"/>
    <property type="project" value="TreeGrafter"/>
</dbReference>
<proteinExistence type="evidence at transcript level"/>
<evidence type="ECO:0000256" key="1">
    <source>
        <dbReference type="ARBA" id="ARBA00004167"/>
    </source>
</evidence>
<dbReference type="GO" id="GO:0009506">
    <property type="term" value="C:plasmodesma"/>
    <property type="evidence" value="ECO:0007669"/>
    <property type="project" value="TreeGrafter"/>
</dbReference>
<feature type="domain" description="Late embryogenesis abundant protein LEA-2 subgroup" evidence="6">
    <location>
        <begin position="97"/>
        <end position="185"/>
    </location>
</feature>
<accession>B1Q4T2</accession>
<dbReference type="PANTHER" id="PTHR31415">
    <property type="entry name" value="OS05G0367900 PROTEIN"/>
    <property type="match status" value="1"/>
</dbReference>
<evidence type="ECO:0000256" key="4">
    <source>
        <dbReference type="ARBA" id="ARBA00023136"/>
    </source>
</evidence>
<dbReference type="EMBL" id="AB429343">
    <property type="protein sequence ID" value="BAG15858.1"/>
    <property type="molecule type" value="mRNA"/>
</dbReference>
<reference evidence="7" key="1">
    <citation type="journal article" date="2009" name="Biosci. Biotechnol. Biochem.">
        <title>Transcriptome profiling of the mangrove plant Bruguiera gymnorhiza and identification of salt tolerance genes by Agrobacterium functional screening.</title>
        <authorList>
            <person name="Yamanaka T."/>
            <person name="Miyama M."/>
            <person name="Tada Y."/>
        </authorList>
    </citation>
    <scope>NUCLEOTIDE SEQUENCE</scope>
    <source>
        <tissue evidence="7">Leaf</tissue>
    </source>
</reference>
<organism evidence="7">
    <name type="scientific">Bruguiera gymnorhiza</name>
    <name type="common">Burma mangrove</name>
    <name type="synonym">Rhizophora gymnorhiza</name>
    <dbReference type="NCBI Taxonomy" id="39984"/>
    <lineage>
        <taxon>Eukaryota</taxon>
        <taxon>Viridiplantae</taxon>
        <taxon>Streptophyta</taxon>
        <taxon>Embryophyta</taxon>
        <taxon>Tracheophyta</taxon>
        <taxon>Spermatophyta</taxon>
        <taxon>Magnoliopsida</taxon>
        <taxon>eudicotyledons</taxon>
        <taxon>Gunneridae</taxon>
        <taxon>Pentapetalae</taxon>
        <taxon>rosids</taxon>
        <taxon>fabids</taxon>
        <taxon>Malpighiales</taxon>
        <taxon>Rhizophoraceae</taxon>
        <taxon>Bruguiera</taxon>
    </lineage>
</organism>
<name>B1Q4T2_BRUGY</name>
<dbReference type="AlphaFoldDB" id="B1Q4T2"/>
<dbReference type="InterPro" id="IPR004864">
    <property type="entry name" value="LEA_2"/>
</dbReference>
<keyword evidence="2 5" id="KW-0812">Transmembrane</keyword>
<dbReference type="PANTHER" id="PTHR31415:SF4">
    <property type="entry name" value="NDR1_HIN1-LIKE PROTEIN 3"/>
    <property type="match status" value="1"/>
</dbReference>
<dbReference type="Pfam" id="PF03168">
    <property type="entry name" value="LEA_2"/>
    <property type="match status" value="1"/>
</dbReference>
<evidence type="ECO:0000313" key="7">
    <source>
        <dbReference type="EMBL" id="BAG15858.1"/>
    </source>
</evidence>
<evidence type="ECO:0000256" key="5">
    <source>
        <dbReference type="SAM" id="Phobius"/>
    </source>
</evidence>
<protein>
    <submittedName>
        <fullName evidence="7">Harpin-induced protein</fullName>
    </submittedName>
</protein>
<feature type="transmembrane region" description="Helical" evidence="5">
    <location>
        <begin position="41"/>
        <end position="64"/>
    </location>
</feature>
<evidence type="ECO:0000256" key="3">
    <source>
        <dbReference type="ARBA" id="ARBA00022989"/>
    </source>
</evidence>
<evidence type="ECO:0000256" key="2">
    <source>
        <dbReference type="ARBA" id="ARBA00022692"/>
    </source>
</evidence>